<dbReference type="InterPro" id="IPR025966">
    <property type="entry name" value="OppC_N"/>
</dbReference>
<feature type="transmembrane region" description="Helical" evidence="8">
    <location>
        <begin position="264"/>
        <end position="287"/>
    </location>
</feature>
<dbReference type="AlphaFoldDB" id="A0A3T0HUZ6"/>
<feature type="domain" description="ABC transmembrane type-1" evidence="9">
    <location>
        <begin position="98"/>
        <end position="287"/>
    </location>
</feature>
<dbReference type="STRING" id="1193713.GCA_001636315_03838"/>
<keyword evidence="3" id="KW-1003">Cell membrane</keyword>
<organism evidence="10 11">
    <name type="scientific">Neobacillus mesonae</name>
    <dbReference type="NCBI Taxonomy" id="1193713"/>
    <lineage>
        <taxon>Bacteria</taxon>
        <taxon>Bacillati</taxon>
        <taxon>Bacillota</taxon>
        <taxon>Bacilli</taxon>
        <taxon>Bacillales</taxon>
        <taxon>Bacillaceae</taxon>
        <taxon>Neobacillus</taxon>
    </lineage>
</organism>
<evidence type="ECO:0000256" key="2">
    <source>
        <dbReference type="ARBA" id="ARBA00022448"/>
    </source>
</evidence>
<dbReference type="KEGG" id="nmk:CHR53_06525"/>
<dbReference type="Pfam" id="PF00528">
    <property type="entry name" value="BPD_transp_1"/>
    <property type="match status" value="1"/>
</dbReference>
<keyword evidence="4 8" id="KW-0812">Transmembrane</keyword>
<evidence type="ECO:0000256" key="1">
    <source>
        <dbReference type="ARBA" id="ARBA00004651"/>
    </source>
</evidence>
<reference evidence="10 11" key="1">
    <citation type="submission" date="2017-07" db="EMBL/GenBank/DDBJ databases">
        <title>The complete genome sequence of Bacillus mesonae strain H20-5, an efficient strain improving plant abiotic stress resistance.</title>
        <authorList>
            <person name="Kim S.Y."/>
            <person name="Song H."/>
            <person name="Sang M.K."/>
            <person name="Weon H.-Y."/>
            <person name="Song J."/>
        </authorList>
    </citation>
    <scope>NUCLEOTIDE SEQUENCE [LARGE SCALE GENOMIC DNA]</scope>
    <source>
        <strain evidence="10 11">H20-5</strain>
    </source>
</reference>
<dbReference type="PROSITE" id="PS50928">
    <property type="entry name" value="ABC_TM1"/>
    <property type="match status" value="1"/>
</dbReference>
<feature type="transmembrane region" description="Helical" evidence="8">
    <location>
        <begin position="37"/>
        <end position="59"/>
    </location>
</feature>
<dbReference type="CDD" id="cd06261">
    <property type="entry name" value="TM_PBP2"/>
    <property type="match status" value="1"/>
</dbReference>
<dbReference type="InterPro" id="IPR053385">
    <property type="entry name" value="ABC_transport_permease"/>
</dbReference>
<name>A0A3T0HUZ6_9BACI</name>
<evidence type="ECO:0000256" key="7">
    <source>
        <dbReference type="ARBA" id="ARBA00024202"/>
    </source>
</evidence>
<dbReference type="OrthoDB" id="9797472at2"/>
<comment type="subcellular location">
    <subcellularLocation>
        <location evidence="1 8">Cell membrane</location>
        <topology evidence="1 8">Multi-pass membrane protein</topology>
    </subcellularLocation>
</comment>
<keyword evidence="6 8" id="KW-0472">Membrane</keyword>
<feature type="transmembrane region" description="Helical" evidence="8">
    <location>
        <begin position="219"/>
        <end position="244"/>
    </location>
</feature>
<dbReference type="PANTHER" id="PTHR43386">
    <property type="entry name" value="OLIGOPEPTIDE TRANSPORT SYSTEM PERMEASE PROTEIN APPC"/>
    <property type="match status" value="1"/>
</dbReference>
<dbReference type="InterPro" id="IPR035906">
    <property type="entry name" value="MetI-like_sf"/>
</dbReference>
<dbReference type="InterPro" id="IPR000515">
    <property type="entry name" value="MetI-like"/>
</dbReference>
<dbReference type="SUPFAM" id="SSF161098">
    <property type="entry name" value="MetI-like"/>
    <property type="match status" value="1"/>
</dbReference>
<dbReference type="GO" id="GO:0005886">
    <property type="term" value="C:plasma membrane"/>
    <property type="evidence" value="ECO:0007669"/>
    <property type="project" value="UniProtKB-SubCell"/>
</dbReference>
<gene>
    <name evidence="10" type="ORF">CHR53_06525</name>
</gene>
<dbReference type="EMBL" id="CP022572">
    <property type="protein sequence ID" value="AZU60949.1"/>
    <property type="molecule type" value="Genomic_DNA"/>
</dbReference>
<evidence type="ECO:0000259" key="9">
    <source>
        <dbReference type="PROSITE" id="PS50928"/>
    </source>
</evidence>
<dbReference type="NCBIfam" id="NF045474">
    <property type="entry name" value="Opp2C"/>
    <property type="match status" value="1"/>
</dbReference>
<dbReference type="PANTHER" id="PTHR43386:SF1">
    <property type="entry name" value="D,D-DIPEPTIDE TRANSPORT SYSTEM PERMEASE PROTEIN DDPC-RELATED"/>
    <property type="match status" value="1"/>
</dbReference>
<evidence type="ECO:0000313" key="10">
    <source>
        <dbReference type="EMBL" id="AZU60949.1"/>
    </source>
</evidence>
<dbReference type="GO" id="GO:0055085">
    <property type="term" value="P:transmembrane transport"/>
    <property type="evidence" value="ECO:0007669"/>
    <property type="project" value="InterPro"/>
</dbReference>
<keyword evidence="2 8" id="KW-0813">Transport</keyword>
<evidence type="ECO:0000256" key="8">
    <source>
        <dbReference type="RuleBase" id="RU363032"/>
    </source>
</evidence>
<keyword evidence="11" id="KW-1185">Reference proteome</keyword>
<feature type="transmembrane region" description="Helical" evidence="8">
    <location>
        <begin position="137"/>
        <end position="158"/>
    </location>
</feature>
<dbReference type="InterPro" id="IPR050366">
    <property type="entry name" value="BP-dependent_transpt_permease"/>
</dbReference>
<keyword evidence="5 8" id="KW-1133">Transmembrane helix</keyword>
<sequence length="300" mass="33051">MAELAKNTAEIQTIIPAEEKFVPPWKEAWRSFYKNRLAVIGLAIVIFFIIIALIAPWIAPYGFKEQVMSERMQAPSSKHWFGTDDFGRDIFSRVLYGARISLWVGFFSVLGSVVAGTFLGIVAGYYGRWVDTIISRIFDIMLAFPSILLAIAVVAILGPSLQNALIAIAVINVPNFGRLVRSKVLSVKQEEYIMSARAIGMKDSRILFRHILPNSISPVIVQATLAIATAIIEAAALGFLGLGAQPPTPEWGKMLADSKNYITNAPWTLFFPGMAIMLTVLGFNLMGDGLRDVLDPKMKN</sequence>
<dbReference type="Gene3D" id="1.10.3720.10">
    <property type="entry name" value="MetI-like"/>
    <property type="match status" value="1"/>
</dbReference>
<dbReference type="Proteomes" id="UP000282892">
    <property type="component" value="Chromosome"/>
</dbReference>
<dbReference type="Pfam" id="PF12911">
    <property type="entry name" value="OppC_N"/>
    <property type="match status" value="1"/>
</dbReference>
<evidence type="ECO:0000256" key="4">
    <source>
        <dbReference type="ARBA" id="ARBA00022692"/>
    </source>
</evidence>
<accession>A0A3T0HUZ6</accession>
<dbReference type="RefSeq" id="WP_066393941.1">
    <property type="nucleotide sequence ID" value="NZ_CP022572.1"/>
</dbReference>
<evidence type="ECO:0000256" key="5">
    <source>
        <dbReference type="ARBA" id="ARBA00022989"/>
    </source>
</evidence>
<protein>
    <submittedName>
        <fullName evidence="10">ABC transporter permease</fullName>
    </submittedName>
</protein>
<comment type="similarity">
    <text evidence="7">Belongs to the binding-protein-dependent transport system permease family. OppBC subfamily.</text>
</comment>
<evidence type="ECO:0000256" key="3">
    <source>
        <dbReference type="ARBA" id="ARBA00022475"/>
    </source>
</evidence>
<proteinExistence type="inferred from homology"/>
<feature type="transmembrane region" description="Helical" evidence="8">
    <location>
        <begin position="100"/>
        <end position="125"/>
    </location>
</feature>
<evidence type="ECO:0000313" key="11">
    <source>
        <dbReference type="Proteomes" id="UP000282892"/>
    </source>
</evidence>
<evidence type="ECO:0000256" key="6">
    <source>
        <dbReference type="ARBA" id="ARBA00023136"/>
    </source>
</evidence>